<dbReference type="InterPro" id="IPR014426">
    <property type="entry name" value="UPF0282_hydrls"/>
</dbReference>
<evidence type="ECO:0000259" key="1">
    <source>
        <dbReference type="Pfam" id="PF00753"/>
    </source>
</evidence>
<dbReference type="Gene3D" id="3.60.15.10">
    <property type="entry name" value="Ribonuclease Z/Hydroxyacylglutathione hydrolase-like"/>
    <property type="match status" value="1"/>
</dbReference>
<keyword evidence="3" id="KW-1185">Reference proteome</keyword>
<organism evidence="2 3">
    <name type="scientific">Promethearchaeum syntrophicum</name>
    <dbReference type="NCBI Taxonomy" id="2594042"/>
    <lineage>
        <taxon>Archaea</taxon>
        <taxon>Promethearchaeati</taxon>
        <taxon>Promethearchaeota</taxon>
        <taxon>Promethearchaeia</taxon>
        <taxon>Promethearchaeales</taxon>
        <taxon>Promethearchaeaceae</taxon>
        <taxon>Promethearchaeum</taxon>
    </lineage>
</organism>
<gene>
    <name evidence="2" type="ORF">DSAG12_03344</name>
</gene>
<dbReference type="Pfam" id="PF00753">
    <property type="entry name" value="Lactamase_B"/>
    <property type="match status" value="1"/>
</dbReference>
<protein>
    <submittedName>
        <fullName evidence="2">MBL fold metallo-hydrolase</fullName>
    </submittedName>
</protein>
<dbReference type="Proteomes" id="UP000321408">
    <property type="component" value="Chromosome"/>
</dbReference>
<dbReference type="PIRSF" id="PIRSF004944">
    <property type="entry name" value="UCP004944_hydrls"/>
    <property type="match status" value="1"/>
</dbReference>
<dbReference type="EMBL" id="CP042905">
    <property type="protein sequence ID" value="QEE17507.1"/>
    <property type="molecule type" value="Genomic_DNA"/>
</dbReference>
<dbReference type="SUPFAM" id="SSF56281">
    <property type="entry name" value="Metallo-hydrolase/oxidoreductase"/>
    <property type="match status" value="1"/>
</dbReference>
<dbReference type="OrthoDB" id="21331at2157"/>
<sequence>MKIRILGAESLGVRSLCVFVTTNNKRILIDPGIALGYKRFGLLPHPFQVAIGDNIRKNVISILKSGVTDIVFSHYHGDHIPLPHANPFQLDAYQVSQYFKKPNLWCKSSENISNQMLIRRNKLMRILQRDFPNSEGNTEGSLSFSPSVSHGRMKKNHVMMTRIEERDTIFVHASDIQLLDNKAISQILKWKPTIVLASGPPFYLKQYHTKEIYYKAWKNALKLAEKTSTLILDHHLCREKEGLDFISNISGKTGTKIICAAQFMEKEPMLLEAYRRELYKELPVDPKWHENYSKEISTTARFQFWRNFQIKDYVL</sequence>
<reference evidence="2 3" key="1">
    <citation type="journal article" date="2020" name="Nature">
        <title>Isolation of an archaeon at the prokaryote-eukaryote interface.</title>
        <authorList>
            <person name="Imachi H."/>
            <person name="Nobu M.K."/>
            <person name="Nakahara N."/>
            <person name="Morono Y."/>
            <person name="Ogawara M."/>
            <person name="Takaki Y."/>
            <person name="Takano Y."/>
            <person name="Uematsu K."/>
            <person name="Ikuta T."/>
            <person name="Ito M."/>
            <person name="Matsui Y."/>
            <person name="Miyazaki M."/>
            <person name="Murata K."/>
            <person name="Saito Y."/>
            <person name="Sakai S."/>
            <person name="Song C."/>
            <person name="Tasumi E."/>
            <person name="Yamanaka Y."/>
            <person name="Yamaguchi T."/>
            <person name="Kamagata Y."/>
            <person name="Tamaki H."/>
            <person name="Takai K."/>
        </authorList>
    </citation>
    <scope>NUCLEOTIDE SEQUENCE [LARGE SCALE GENOMIC DNA]</scope>
    <source>
        <strain evidence="2 3">MK-D1</strain>
    </source>
</reference>
<evidence type="ECO:0000313" key="3">
    <source>
        <dbReference type="Proteomes" id="UP000321408"/>
    </source>
</evidence>
<dbReference type="InterPro" id="IPR001279">
    <property type="entry name" value="Metallo-B-lactamas"/>
</dbReference>
<accession>A0A5B9DFM1</accession>
<name>A0A5B9DFM1_9ARCH</name>
<dbReference type="KEGG" id="psyt:DSAG12_03344"/>
<feature type="domain" description="Metallo-beta-lactamase" evidence="1">
    <location>
        <begin position="14"/>
        <end position="80"/>
    </location>
</feature>
<dbReference type="InterPro" id="IPR036866">
    <property type="entry name" value="RibonucZ/Hydroxyglut_hydro"/>
</dbReference>
<reference evidence="2 3" key="2">
    <citation type="journal article" date="2024" name="Int. J. Syst. Evol. Microbiol.">
        <title>Promethearchaeum syntrophicum gen. nov., sp. nov., an anaerobic, obligately syntrophic archaeon, the first isolate of the lineage 'Asgard' archaea, and proposal of the new archaeal phylum Promethearchaeota phyl. nov. and kingdom Promethearchaeati regn. nov.</title>
        <authorList>
            <person name="Imachi H."/>
            <person name="Nobu M.K."/>
            <person name="Kato S."/>
            <person name="Takaki Y."/>
            <person name="Miyazaki M."/>
            <person name="Miyata M."/>
            <person name="Ogawara M."/>
            <person name="Saito Y."/>
            <person name="Sakai S."/>
            <person name="Tahara Y.O."/>
            <person name="Takano Y."/>
            <person name="Tasumi E."/>
            <person name="Uematsu K."/>
            <person name="Yoshimura T."/>
            <person name="Itoh T."/>
            <person name="Ohkuma M."/>
            <person name="Takai K."/>
        </authorList>
    </citation>
    <scope>NUCLEOTIDE SEQUENCE [LARGE SCALE GENOMIC DNA]</scope>
    <source>
        <strain evidence="2 3">MK-D1</strain>
    </source>
</reference>
<evidence type="ECO:0000313" key="2">
    <source>
        <dbReference type="EMBL" id="QEE17507.1"/>
    </source>
</evidence>
<dbReference type="RefSeq" id="WP_147664399.1">
    <property type="nucleotide sequence ID" value="NZ_CP042905.2"/>
</dbReference>
<dbReference type="AlphaFoldDB" id="A0A5B9DFM1"/>
<proteinExistence type="predicted"/>
<dbReference type="GeneID" id="41331311"/>